<organism evidence="2 3">
    <name type="scientific">Candidatus Lactobacillus pullistercoris</name>
    <dbReference type="NCBI Taxonomy" id="2838636"/>
    <lineage>
        <taxon>Bacteria</taxon>
        <taxon>Bacillati</taxon>
        <taxon>Bacillota</taxon>
        <taxon>Bacilli</taxon>
        <taxon>Lactobacillales</taxon>
        <taxon>Lactobacillaceae</taxon>
        <taxon>Lactobacillus</taxon>
    </lineage>
</organism>
<dbReference type="PROSITE" id="PS50943">
    <property type="entry name" value="HTH_CROC1"/>
    <property type="match status" value="1"/>
</dbReference>
<sequence length="285" mass="33276">MINIEKFTKIRKKKHVSQIELVKGICTQATLSNFESAKKIPSFKILRQLCKRLGIEVGDIIINSQETEVYQTLTRAEYASLRLDFSQIFDCLAKLNNLQIAHLNDHIHFNYLKGFYALENDRNEASALFYFQSILKEKEIDKDNIYYLLALNGCAQVCEARRDHDETKKYYDAIAKTITKIQINDDLTALHTLLILTDAGDFYGRRKNYKESNYLLRYAYQVGSQFHKVYYMERILYRLGQNSIAKGSKKTAIQHLQDARSFARFNHDQYVLTKAKQLIDQLTEN</sequence>
<proteinExistence type="predicted"/>
<dbReference type="EMBL" id="JAHLFT010000110">
    <property type="protein sequence ID" value="MBU3829154.1"/>
    <property type="molecule type" value="Genomic_DNA"/>
</dbReference>
<dbReference type="Proteomes" id="UP000823844">
    <property type="component" value="Unassembled WGS sequence"/>
</dbReference>
<protein>
    <submittedName>
        <fullName evidence="2">Helix-turn-helix domain-containing protein</fullName>
    </submittedName>
</protein>
<dbReference type="InterPro" id="IPR011990">
    <property type="entry name" value="TPR-like_helical_dom_sf"/>
</dbReference>
<dbReference type="Gene3D" id="1.25.40.10">
    <property type="entry name" value="Tetratricopeptide repeat domain"/>
    <property type="match status" value="1"/>
</dbReference>
<accession>A0A9E2KTJ8</accession>
<dbReference type="SUPFAM" id="SSF47413">
    <property type="entry name" value="lambda repressor-like DNA-binding domains"/>
    <property type="match status" value="1"/>
</dbReference>
<comment type="caution">
    <text evidence="2">The sequence shown here is derived from an EMBL/GenBank/DDBJ whole genome shotgun (WGS) entry which is preliminary data.</text>
</comment>
<evidence type="ECO:0000313" key="3">
    <source>
        <dbReference type="Proteomes" id="UP000823844"/>
    </source>
</evidence>
<name>A0A9E2KTJ8_9LACO</name>
<gene>
    <name evidence="2" type="ORF">H9806_08595</name>
</gene>
<dbReference type="SMART" id="SM00530">
    <property type="entry name" value="HTH_XRE"/>
    <property type="match status" value="1"/>
</dbReference>
<dbReference type="InterPro" id="IPR010982">
    <property type="entry name" value="Lambda_DNA-bd_dom_sf"/>
</dbReference>
<feature type="domain" description="HTH cro/C1-type" evidence="1">
    <location>
        <begin position="9"/>
        <end position="60"/>
    </location>
</feature>
<dbReference type="CDD" id="cd00093">
    <property type="entry name" value="HTH_XRE"/>
    <property type="match status" value="1"/>
</dbReference>
<evidence type="ECO:0000313" key="2">
    <source>
        <dbReference type="EMBL" id="MBU3829154.1"/>
    </source>
</evidence>
<dbReference type="InterPro" id="IPR001387">
    <property type="entry name" value="Cro/C1-type_HTH"/>
</dbReference>
<evidence type="ECO:0000259" key="1">
    <source>
        <dbReference type="PROSITE" id="PS50943"/>
    </source>
</evidence>
<dbReference type="AlphaFoldDB" id="A0A9E2KTJ8"/>
<dbReference type="GO" id="GO:0003677">
    <property type="term" value="F:DNA binding"/>
    <property type="evidence" value="ECO:0007669"/>
    <property type="project" value="InterPro"/>
</dbReference>
<dbReference type="Pfam" id="PF01381">
    <property type="entry name" value="HTH_3"/>
    <property type="match status" value="1"/>
</dbReference>
<reference evidence="2" key="2">
    <citation type="submission" date="2021-04" db="EMBL/GenBank/DDBJ databases">
        <authorList>
            <person name="Gilroy R."/>
        </authorList>
    </citation>
    <scope>NUCLEOTIDE SEQUENCE</scope>
    <source>
        <strain evidence="2">F6-686</strain>
    </source>
</reference>
<reference evidence="2" key="1">
    <citation type="journal article" date="2021" name="PeerJ">
        <title>Extensive microbial diversity within the chicken gut microbiome revealed by metagenomics and culture.</title>
        <authorList>
            <person name="Gilroy R."/>
            <person name="Ravi A."/>
            <person name="Getino M."/>
            <person name="Pursley I."/>
            <person name="Horton D.L."/>
            <person name="Alikhan N.F."/>
            <person name="Baker D."/>
            <person name="Gharbi K."/>
            <person name="Hall N."/>
            <person name="Watson M."/>
            <person name="Adriaenssens E.M."/>
            <person name="Foster-Nyarko E."/>
            <person name="Jarju S."/>
            <person name="Secka A."/>
            <person name="Antonio M."/>
            <person name="Oren A."/>
            <person name="Chaudhuri R.R."/>
            <person name="La Ragione R."/>
            <person name="Hildebrand F."/>
            <person name="Pallen M.J."/>
        </authorList>
    </citation>
    <scope>NUCLEOTIDE SEQUENCE</scope>
    <source>
        <strain evidence="2">F6-686</strain>
    </source>
</reference>